<organism evidence="1 2">
    <name type="scientific">Parasponia andersonii</name>
    <name type="common">Sponia andersonii</name>
    <dbReference type="NCBI Taxonomy" id="3476"/>
    <lineage>
        <taxon>Eukaryota</taxon>
        <taxon>Viridiplantae</taxon>
        <taxon>Streptophyta</taxon>
        <taxon>Embryophyta</taxon>
        <taxon>Tracheophyta</taxon>
        <taxon>Spermatophyta</taxon>
        <taxon>Magnoliopsida</taxon>
        <taxon>eudicotyledons</taxon>
        <taxon>Gunneridae</taxon>
        <taxon>Pentapetalae</taxon>
        <taxon>rosids</taxon>
        <taxon>fabids</taxon>
        <taxon>Rosales</taxon>
        <taxon>Cannabaceae</taxon>
        <taxon>Parasponia</taxon>
    </lineage>
</organism>
<evidence type="ECO:0000313" key="2">
    <source>
        <dbReference type="Proteomes" id="UP000237105"/>
    </source>
</evidence>
<sequence>MDIFYCHEKYLGLATMAGHSKKKLFISIKSKVWKYLNSWQEKLFSHEGKEILLKAVVQVIPTYVMSYFHLPVFLCNSLETLMARFWWGSMGNSRKTHWIAWKKMCLLGFLPEKVDF</sequence>
<reference evidence="2" key="1">
    <citation type="submission" date="2016-06" db="EMBL/GenBank/DDBJ databases">
        <title>Parallel loss of symbiosis genes in relatives of nitrogen-fixing non-legume Parasponia.</title>
        <authorList>
            <person name="Van Velzen R."/>
            <person name="Holmer R."/>
            <person name="Bu F."/>
            <person name="Rutten L."/>
            <person name="Van Zeijl A."/>
            <person name="Liu W."/>
            <person name="Santuari L."/>
            <person name="Cao Q."/>
            <person name="Sharma T."/>
            <person name="Shen D."/>
            <person name="Roswanjaya Y."/>
            <person name="Wardhani T."/>
            <person name="Kalhor M.S."/>
            <person name="Jansen J."/>
            <person name="Van den Hoogen J."/>
            <person name="Gungor B."/>
            <person name="Hartog M."/>
            <person name="Hontelez J."/>
            <person name="Verver J."/>
            <person name="Yang W.-C."/>
            <person name="Schijlen E."/>
            <person name="Repin R."/>
            <person name="Schilthuizen M."/>
            <person name="Schranz E."/>
            <person name="Heidstra R."/>
            <person name="Miyata K."/>
            <person name="Fedorova E."/>
            <person name="Kohlen W."/>
            <person name="Bisseling T."/>
            <person name="Smit S."/>
            <person name="Geurts R."/>
        </authorList>
    </citation>
    <scope>NUCLEOTIDE SEQUENCE [LARGE SCALE GENOMIC DNA]</scope>
    <source>
        <strain evidence="2">cv. WU1-14</strain>
    </source>
</reference>
<name>A0A2P5CT47_PARAD</name>
<proteinExistence type="predicted"/>
<keyword evidence="2" id="KW-1185">Reference proteome</keyword>
<gene>
    <name evidence="1" type="ORF">PanWU01x14_125340</name>
</gene>
<dbReference type="EMBL" id="JXTB01000097">
    <property type="protein sequence ID" value="PON64220.1"/>
    <property type="molecule type" value="Genomic_DNA"/>
</dbReference>
<dbReference type="AlphaFoldDB" id="A0A2P5CT47"/>
<dbReference type="Proteomes" id="UP000237105">
    <property type="component" value="Unassembled WGS sequence"/>
</dbReference>
<dbReference type="PANTHER" id="PTHR33116:SF86">
    <property type="entry name" value="REVERSE TRANSCRIPTASE DOMAIN-CONTAINING PROTEIN"/>
    <property type="match status" value="1"/>
</dbReference>
<accession>A0A2P5CT47</accession>
<dbReference type="STRING" id="3476.A0A2P5CT47"/>
<comment type="caution">
    <text evidence="1">The sequence shown here is derived from an EMBL/GenBank/DDBJ whole genome shotgun (WGS) entry which is preliminary data.</text>
</comment>
<evidence type="ECO:0000313" key="1">
    <source>
        <dbReference type="EMBL" id="PON64220.1"/>
    </source>
</evidence>
<dbReference type="OrthoDB" id="1929473at2759"/>
<protein>
    <submittedName>
        <fullName evidence="1">Uncharacterized protein</fullName>
    </submittedName>
</protein>
<dbReference type="PANTHER" id="PTHR33116">
    <property type="entry name" value="REVERSE TRANSCRIPTASE ZINC-BINDING DOMAIN-CONTAINING PROTEIN-RELATED-RELATED"/>
    <property type="match status" value="1"/>
</dbReference>